<dbReference type="GO" id="GO:0005886">
    <property type="term" value="C:plasma membrane"/>
    <property type="evidence" value="ECO:0007669"/>
    <property type="project" value="UniProtKB-SubCell"/>
</dbReference>
<evidence type="ECO:0000256" key="9">
    <source>
        <dbReference type="ARBA" id="ARBA00023136"/>
    </source>
</evidence>
<dbReference type="NCBIfam" id="TIGR01711">
    <property type="entry name" value="gspJ"/>
    <property type="match status" value="1"/>
</dbReference>
<gene>
    <name evidence="11" type="primary">gspJ</name>
    <name evidence="11" type="ORF">GV829_07060</name>
</gene>
<evidence type="ECO:0000256" key="5">
    <source>
        <dbReference type="ARBA" id="ARBA00022481"/>
    </source>
</evidence>
<evidence type="ECO:0000256" key="7">
    <source>
        <dbReference type="ARBA" id="ARBA00022692"/>
    </source>
</evidence>
<evidence type="ECO:0000256" key="1">
    <source>
        <dbReference type="ARBA" id="ARBA00004377"/>
    </source>
</evidence>
<keyword evidence="5" id="KW-0488">Methylation</keyword>
<dbReference type="Gene3D" id="3.10.610.10">
    <property type="entry name" value="GSPII I/J protein-like"/>
    <property type="match status" value="1"/>
</dbReference>
<keyword evidence="4" id="KW-1003">Cell membrane</keyword>
<organism evidence="11 12">
    <name type="scientific">Sphingomonas lacunae</name>
    <dbReference type="NCBI Taxonomy" id="2698828"/>
    <lineage>
        <taxon>Bacteria</taxon>
        <taxon>Pseudomonadati</taxon>
        <taxon>Pseudomonadota</taxon>
        <taxon>Alphaproteobacteria</taxon>
        <taxon>Sphingomonadales</taxon>
        <taxon>Sphingomonadaceae</taxon>
        <taxon>Sphingomonas</taxon>
    </lineage>
</organism>
<accession>A0A6M4AT39</accession>
<dbReference type="KEGG" id="slan:GV829_07060"/>
<proteinExistence type="inferred from homology"/>
<dbReference type="PROSITE" id="PS00409">
    <property type="entry name" value="PROKAR_NTER_METHYL"/>
    <property type="match status" value="1"/>
</dbReference>
<comment type="similarity">
    <text evidence="2">Belongs to the GSP J family.</text>
</comment>
<evidence type="ECO:0000256" key="8">
    <source>
        <dbReference type="ARBA" id="ARBA00022989"/>
    </source>
</evidence>
<dbReference type="NCBIfam" id="TIGR02532">
    <property type="entry name" value="IV_pilin_GFxxxE"/>
    <property type="match status" value="1"/>
</dbReference>
<evidence type="ECO:0000256" key="10">
    <source>
        <dbReference type="SAM" id="Phobius"/>
    </source>
</evidence>
<dbReference type="Pfam" id="PF07963">
    <property type="entry name" value="N_methyl"/>
    <property type="match status" value="1"/>
</dbReference>
<evidence type="ECO:0000256" key="3">
    <source>
        <dbReference type="ARBA" id="ARBA00021539"/>
    </source>
</evidence>
<reference evidence="11 12" key="1">
    <citation type="submission" date="2020-01" db="EMBL/GenBank/DDBJ databases">
        <title>Sphingomonas sp. strain CSW-10.</title>
        <authorList>
            <person name="Chen W.-M."/>
        </authorList>
    </citation>
    <scope>NUCLEOTIDE SEQUENCE [LARGE SCALE GENOMIC DNA]</scope>
    <source>
        <strain evidence="11 12">CSW-10</strain>
    </source>
</reference>
<evidence type="ECO:0000256" key="4">
    <source>
        <dbReference type="ARBA" id="ARBA00022475"/>
    </source>
</evidence>
<keyword evidence="6" id="KW-0997">Cell inner membrane</keyword>
<evidence type="ECO:0000313" key="11">
    <source>
        <dbReference type="EMBL" id="QJQ32243.1"/>
    </source>
</evidence>
<dbReference type="EMBL" id="CP053015">
    <property type="protein sequence ID" value="QJQ32243.1"/>
    <property type="molecule type" value="Genomic_DNA"/>
</dbReference>
<dbReference type="GO" id="GO:0015627">
    <property type="term" value="C:type II protein secretion system complex"/>
    <property type="evidence" value="ECO:0007669"/>
    <property type="project" value="InterPro"/>
</dbReference>
<keyword evidence="12" id="KW-1185">Reference proteome</keyword>
<dbReference type="InterPro" id="IPR045584">
    <property type="entry name" value="Pilin-like"/>
</dbReference>
<dbReference type="PANTHER" id="PTHR39583">
    <property type="entry name" value="TYPE II SECRETION SYSTEM PROTEIN J-RELATED"/>
    <property type="match status" value="1"/>
</dbReference>
<dbReference type="Pfam" id="PF11612">
    <property type="entry name" value="T2SSJ"/>
    <property type="match status" value="1"/>
</dbReference>
<dbReference type="GO" id="GO:0015628">
    <property type="term" value="P:protein secretion by the type II secretion system"/>
    <property type="evidence" value="ECO:0007669"/>
    <property type="project" value="InterPro"/>
</dbReference>
<dbReference type="Proteomes" id="UP000503018">
    <property type="component" value="Chromosome"/>
</dbReference>
<dbReference type="InterPro" id="IPR010055">
    <property type="entry name" value="T2SS_protein-GspJ"/>
</dbReference>
<dbReference type="SUPFAM" id="SSF54523">
    <property type="entry name" value="Pili subunits"/>
    <property type="match status" value="1"/>
</dbReference>
<evidence type="ECO:0000313" key="12">
    <source>
        <dbReference type="Proteomes" id="UP000503018"/>
    </source>
</evidence>
<comment type="subcellular location">
    <subcellularLocation>
        <location evidence="1">Cell inner membrane</location>
        <topology evidence="1">Single-pass membrane protein</topology>
    </subcellularLocation>
</comment>
<dbReference type="InterPro" id="IPR012902">
    <property type="entry name" value="N_methyl_site"/>
</dbReference>
<keyword evidence="7 10" id="KW-0812">Transmembrane</keyword>
<keyword evidence="9 10" id="KW-0472">Membrane</keyword>
<dbReference type="InterPro" id="IPR051621">
    <property type="entry name" value="T2SS_protein_J"/>
</dbReference>
<name>A0A6M4AT39_9SPHN</name>
<dbReference type="RefSeq" id="WP_169945288.1">
    <property type="nucleotide sequence ID" value="NZ_CP053015.1"/>
</dbReference>
<dbReference type="AlphaFoldDB" id="A0A6M4AT39"/>
<keyword evidence="8 10" id="KW-1133">Transmembrane helix</keyword>
<sequence>MALTRPLQQGFTLVEMLVALAIFALLSTAGVLLLRASIDTQSVISTRLDDSGGLNRLRALLGRELATAQPRPSRDEQGQLRPALAGTATSLAFVQASAGDDSGPALARVSYTLDTNTLVRRTSAALDGAGEGETAVLLRNVTSLALRYRGPDGGWSDSWAAGDAARLPLAVELTVQRSNAAPLTMRFLVAPDGLAPEGIAGGQT</sequence>
<feature type="transmembrane region" description="Helical" evidence="10">
    <location>
        <begin position="12"/>
        <end position="34"/>
    </location>
</feature>
<dbReference type="PANTHER" id="PTHR39583:SF2">
    <property type="entry name" value="TYPE II SECRETION SYSTEM PROTEIN J"/>
    <property type="match status" value="1"/>
</dbReference>
<evidence type="ECO:0000256" key="6">
    <source>
        <dbReference type="ARBA" id="ARBA00022519"/>
    </source>
</evidence>
<evidence type="ECO:0000256" key="2">
    <source>
        <dbReference type="ARBA" id="ARBA00011084"/>
    </source>
</evidence>
<protein>
    <recommendedName>
        <fullName evidence="3">Type II secretion system protein J</fullName>
    </recommendedName>
</protein>